<name>A0A1G7Z095_9BACT</name>
<keyword evidence="1" id="KW-0812">Transmembrane</keyword>
<feature type="transmembrane region" description="Helical" evidence="1">
    <location>
        <begin position="224"/>
        <end position="246"/>
    </location>
</feature>
<dbReference type="InterPro" id="IPR021737">
    <property type="entry name" value="Phage_phiKZ_Orf197"/>
</dbReference>
<feature type="transmembrane region" description="Helical" evidence="1">
    <location>
        <begin position="95"/>
        <end position="120"/>
    </location>
</feature>
<keyword evidence="1" id="KW-1133">Transmembrane helix</keyword>
<dbReference type="OrthoDB" id="8536716at2"/>
<gene>
    <name evidence="2" type="ORF">SAMN04487996_12728</name>
</gene>
<feature type="transmembrane region" description="Helical" evidence="1">
    <location>
        <begin position="36"/>
        <end position="52"/>
    </location>
</feature>
<sequence length="251" mass="28025">MTEFLLLLLAHVLVDFYWQPTRWVTDKKEKKYKSRYLYLHTLLVIVVSYIALHQWKNPFPAIALGIAHGAIDLVKISFDRKGSLTWFIADQAAHLATIALTALVLTSNITLGFEAFMTWFNTPKTLARLSGALLSLSPVSFLVGILTKPWREELSKLAPGADDNLANAGRWIGMSERLLIFVFVLVNQYSAIGFLIAAKSLLRYNDKSTEPGIPPAYISKKSEYVLVGTLMSYTCAIAVALAVQILSQKFK</sequence>
<dbReference type="EMBL" id="FNAN01000027">
    <property type="protein sequence ID" value="SDH02188.1"/>
    <property type="molecule type" value="Genomic_DNA"/>
</dbReference>
<feature type="transmembrane region" description="Helical" evidence="1">
    <location>
        <begin position="126"/>
        <end position="146"/>
    </location>
</feature>
<accession>A0A1G7Z095</accession>
<dbReference type="STRING" id="659014.SAMN04487996_12728"/>
<dbReference type="Pfam" id="PF11750">
    <property type="entry name" value="DUF3307"/>
    <property type="match status" value="1"/>
</dbReference>
<keyword evidence="1" id="KW-0472">Membrane</keyword>
<evidence type="ECO:0008006" key="4">
    <source>
        <dbReference type="Google" id="ProtNLM"/>
    </source>
</evidence>
<organism evidence="2 3">
    <name type="scientific">Dyadobacter soli</name>
    <dbReference type="NCBI Taxonomy" id="659014"/>
    <lineage>
        <taxon>Bacteria</taxon>
        <taxon>Pseudomonadati</taxon>
        <taxon>Bacteroidota</taxon>
        <taxon>Cytophagia</taxon>
        <taxon>Cytophagales</taxon>
        <taxon>Spirosomataceae</taxon>
        <taxon>Dyadobacter</taxon>
    </lineage>
</organism>
<reference evidence="3" key="1">
    <citation type="submission" date="2016-10" db="EMBL/GenBank/DDBJ databases">
        <authorList>
            <person name="Varghese N."/>
            <person name="Submissions S."/>
        </authorList>
    </citation>
    <scope>NUCLEOTIDE SEQUENCE [LARGE SCALE GENOMIC DNA]</scope>
    <source>
        <strain evidence="3">DSM 25329</strain>
    </source>
</reference>
<dbReference type="Proteomes" id="UP000198748">
    <property type="component" value="Unassembled WGS sequence"/>
</dbReference>
<dbReference type="AlphaFoldDB" id="A0A1G7Z095"/>
<evidence type="ECO:0000313" key="2">
    <source>
        <dbReference type="EMBL" id="SDH02188.1"/>
    </source>
</evidence>
<feature type="transmembrane region" description="Helical" evidence="1">
    <location>
        <begin position="178"/>
        <end position="198"/>
    </location>
</feature>
<dbReference type="RefSeq" id="WP_090157224.1">
    <property type="nucleotide sequence ID" value="NZ_FNAN01000027.1"/>
</dbReference>
<proteinExistence type="predicted"/>
<protein>
    <recommendedName>
        <fullName evidence="4">DUF3307 domain-containing protein</fullName>
    </recommendedName>
</protein>
<evidence type="ECO:0000256" key="1">
    <source>
        <dbReference type="SAM" id="Phobius"/>
    </source>
</evidence>
<keyword evidence="3" id="KW-1185">Reference proteome</keyword>
<evidence type="ECO:0000313" key="3">
    <source>
        <dbReference type="Proteomes" id="UP000198748"/>
    </source>
</evidence>